<name>A0AAD5XY85_9FUNG</name>
<keyword evidence="7" id="KW-0274">FAD</keyword>
<dbReference type="PRINTS" id="PR00369">
    <property type="entry name" value="FLAVODOXIN"/>
</dbReference>
<dbReference type="PANTHER" id="PTHR19384:SF84">
    <property type="entry name" value="METHIONINE SYNTHASE REDUCTASE"/>
    <property type="match status" value="1"/>
</dbReference>
<dbReference type="AlphaFoldDB" id="A0AAD5XY85"/>
<dbReference type="GO" id="GO:0050667">
    <property type="term" value="P:homocysteine metabolic process"/>
    <property type="evidence" value="ECO:0007669"/>
    <property type="project" value="TreeGrafter"/>
</dbReference>
<evidence type="ECO:0000256" key="1">
    <source>
        <dbReference type="ARBA" id="ARBA00001917"/>
    </source>
</evidence>
<evidence type="ECO:0000259" key="13">
    <source>
        <dbReference type="PROSITE" id="PS50902"/>
    </source>
</evidence>
<dbReference type="PROSITE" id="PS50902">
    <property type="entry name" value="FLAVODOXIN_LIKE"/>
    <property type="match status" value="1"/>
</dbReference>
<dbReference type="EC" id="1.16.1.8" evidence="11"/>
<evidence type="ECO:0000256" key="2">
    <source>
        <dbReference type="ARBA" id="ARBA00001974"/>
    </source>
</evidence>
<evidence type="ECO:0000256" key="12">
    <source>
        <dbReference type="ARBA" id="ARBA00040659"/>
    </source>
</evidence>
<accession>A0AAD5XY85</accession>
<dbReference type="PANTHER" id="PTHR19384">
    <property type="entry name" value="NITRIC OXIDE SYNTHASE-RELATED"/>
    <property type="match status" value="1"/>
</dbReference>
<feature type="domain" description="Flavodoxin-like" evidence="13">
    <location>
        <begin position="8"/>
        <end position="151"/>
    </location>
</feature>
<dbReference type="GO" id="GO:0050660">
    <property type="term" value="F:flavin adenine dinucleotide binding"/>
    <property type="evidence" value="ECO:0007669"/>
    <property type="project" value="TreeGrafter"/>
</dbReference>
<comment type="cofactor">
    <cofactor evidence="1">
        <name>FMN</name>
        <dbReference type="ChEBI" id="CHEBI:58210"/>
    </cofactor>
</comment>
<evidence type="ECO:0000256" key="9">
    <source>
        <dbReference type="ARBA" id="ARBA00023002"/>
    </source>
</evidence>
<dbReference type="PROSITE" id="PS51384">
    <property type="entry name" value="FAD_FR"/>
    <property type="match status" value="1"/>
</dbReference>
<dbReference type="Gene3D" id="3.40.50.80">
    <property type="entry name" value="Nucleotide-binding domain of ferredoxin-NADP reductase (FNR) module"/>
    <property type="match status" value="1"/>
</dbReference>
<proteinExistence type="predicted"/>
<dbReference type="InterPro" id="IPR001094">
    <property type="entry name" value="Flavdoxin-like"/>
</dbReference>
<dbReference type="FunFam" id="3.40.50.360:FF:000059">
    <property type="entry name" value="5-methyltetrahydrofolate-homocysteine methyltransferase reductase"/>
    <property type="match status" value="1"/>
</dbReference>
<evidence type="ECO:0000313" key="16">
    <source>
        <dbReference type="Proteomes" id="UP001211065"/>
    </source>
</evidence>
<feature type="domain" description="FAD-binding FR-type" evidence="14">
    <location>
        <begin position="292"/>
        <end position="516"/>
    </location>
</feature>
<dbReference type="InterPro" id="IPR029039">
    <property type="entry name" value="Flavoprotein-like_sf"/>
</dbReference>
<keyword evidence="8" id="KW-0521">NADP</keyword>
<dbReference type="SUPFAM" id="SSF52218">
    <property type="entry name" value="Flavoproteins"/>
    <property type="match status" value="1"/>
</dbReference>
<dbReference type="Gene3D" id="1.20.990.10">
    <property type="entry name" value="NADPH-cytochrome p450 Reductase, Chain A, domain 3"/>
    <property type="match status" value="1"/>
</dbReference>
<dbReference type="GO" id="GO:0010181">
    <property type="term" value="F:FMN binding"/>
    <property type="evidence" value="ECO:0007669"/>
    <property type="project" value="InterPro"/>
</dbReference>
<dbReference type="InterPro" id="IPR017927">
    <property type="entry name" value="FAD-bd_FR_type"/>
</dbReference>
<evidence type="ECO:0000256" key="4">
    <source>
        <dbReference type="ARBA" id="ARBA00022630"/>
    </source>
</evidence>
<evidence type="ECO:0000259" key="14">
    <source>
        <dbReference type="PROSITE" id="PS51384"/>
    </source>
</evidence>
<evidence type="ECO:0000256" key="10">
    <source>
        <dbReference type="ARBA" id="ARBA00023167"/>
    </source>
</evidence>
<keyword evidence="16" id="KW-1185">Reference proteome</keyword>
<keyword evidence="9" id="KW-0560">Oxidoreductase</keyword>
<dbReference type="Gene3D" id="2.40.30.10">
    <property type="entry name" value="Translation factors"/>
    <property type="match status" value="1"/>
</dbReference>
<keyword evidence="6" id="KW-0949">S-adenosyl-L-methionine</keyword>
<evidence type="ECO:0000256" key="7">
    <source>
        <dbReference type="ARBA" id="ARBA00022827"/>
    </source>
</evidence>
<evidence type="ECO:0000256" key="6">
    <source>
        <dbReference type="ARBA" id="ARBA00022691"/>
    </source>
</evidence>
<dbReference type="InterPro" id="IPR008254">
    <property type="entry name" value="Flavodoxin/NO_synth"/>
</dbReference>
<comment type="caution">
    <text evidence="15">The sequence shown here is derived from an EMBL/GenBank/DDBJ whole genome shotgun (WGS) entry which is preliminary data.</text>
</comment>
<dbReference type="SUPFAM" id="SSF52343">
    <property type="entry name" value="Ferredoxin reductase-like, C-terminal NADP-linked domain"/>
    <property type="match status" value="1"/>
</dbReference>
<dbReference type="InterPro" id="IPR023173">
    <property type="entry name" value="NADPH_Cyt_P450_Rdtase_alpha"/>
</dbReference>
<dbReference type="Pfam" id="PF00175">
    <property type="entry name" value="NAD_binding_1"/>
    <property type="match status" value="1"/>
</dbReference>
<keyword evidence="10" id="KW-0486">Methionine biosynthesis</keyword>
<dbReference type="EMBL" id="JADGJW010000310">
    <property type="protein sequence ID" value="KAJ3220230.1"/>
    <property type="molecule type" value="Genomic_DNA"/>
</dbReference>
<dbReference type="InterPro" id="IPR001433">
    <property type="entry name" value="OxRdtase_FAD/NAD-bd"/>
</dbReference>
<dbReference type="GO" id="GO:0005829">
    <property type="term" value="C:cytosol"/>
    <property type="evidence" value="ECO:0007669"/>
    <property type="project" value="TreeGrafter"/>
</dbReference>
<keyword evidence="4" id="KW-0285">Flavoprotein</keyword>
<dbReference type="Proteomes" id="UP001211065">
    <property type="component" value="Unassembled WGS sequence"/>
</dbReference>
<evidence type="ECO:0000256" key="5">
    <source>
        <dbReference type="ARBA" id="ARBA00022643"/>
    </source>
</evidence>
<dbReference type="InterPro" id="IPR003097">
    <property type="entry name" value="CysJ-like_FAD-binding"/>
</dbReference>
<keyword evidence="5" id="KW-0288">FMN</keyword>
<dbReference type="Pfam" id="PF00667">
    <property type="entry name" value="FAD_binding_1"/>
    <property type="match status" value="1"/>
</dbReference>
<evidence type="ECO:0000256" key="3">
    <source>
        <dbReference type="ARBA" id="ARBA00022605"/>
    </source>
</evidence>
<organism evidence="15 16">
    <name type="scientific">Clydaea vesicula</name>
    <dbReference type="NCBI Taxonomy" id="447962"/>
    <lineage>
        <taxon>Eukaryota</taxon>
        <taxon>Fungi</taxon>
        <taxon>Fungi incertae sedis</taxon>
        <taxon>Chytridiomycota</taxon>
        <taxon>Chytridiomycota incertae sedis</taxon>
        <taxon>Chytridiomycetes</taxon>
        <taxon>Lobulomycetales</taxon>
        <taxon>Lobulomycetaceae</taxon>
        <taxon>Clydaea</taxon>
    </lineage>
</organism>
<comment type="cofactor">
    <cofactor evidence="2">
        <name>FAD</name>
        <dbReference type="ChEBI" id="CHEBI:57692"/>
    </cofactor>
</comment>
<gene>
    <name evidence="15" type="ORF">HK099_004432</name>
</gene>
<dbReference type="PRINTS" id="PR00371">
    <property type="entry name" value="FPNCR"/>
</dbReference>
<protein>
    <recommendedName>
        <fullName evidence="12">Methionine synthase reductase</fullName>
        <ecNumber evidence="11">1.16.1.8</ecNumber>
    </recommendedName>
</protein>
<dbReference type="InterPro" id="IPR017938">
    <property type="entry name" value="Riboflavin_synthase-like_b-brl"/>
</dbReference>
<keyword evidence="3" id="KW-0028">Amino-acid biosynthesis</keyword>
<dbReference type="GO" id="GO:0009086">
    <property type="term" value="P:methionine biosynthetic process"/>
    <property type="evidence" value="ECO:0007669"/>
    <property type="project" value="UniProtKB-KW"/>
</dbReference>
<sequence length="674" mass="75165">MTNNYSSISVIYGSQTGNAEWIASHIAHQATERGYSSTTSTLDEFIATNLALTSLLIIVISTTGDGDPPDNATKFWRWFRRAKKTEVESFKGRKYALLGLGDTNYSNFCNSAKRVDRKLTDLGAEPILPKGLADDATGLEAVVEKWIDNLFQILPNFVIIDEEKKKLFDAKVAIGEINANAGLLTLKSNNEDRKEEEASVKIVKEETKITIAHTNIQDTKLNTSVSFSAKVFNLPQEIFESTKAVKGLAKLPTEFLKVIPSQLKKKPNQSTKNFLSLILSKELPSTVGPSITAPTSGKITRVKKLTGNLSEKKIIQLEIDLSSGTMSEVEKLSPGDAVGIICPNSDELVLGVLKKLNLDPEEVFEIQYMDNASDKGSVQMLAECSSDETEKKWLLILSSVQGTSTLKSFREKNANLLDILTTFPNSTPNFGRLVENLLKLHPRYYSLISKNDTSKTITIGFNVSEFEDGFSRQLRGLCTGWLDDVTNKSNNREWEVLTSEVVIPIFPKLTNDFKFPINFKKLLLVTAGTGIMPFISFLEHVKKLKKEEQPEVWLLYGARYCGTEGDVCFENYLNDLKSELRSFSLNLCLSRQSEGDGYFKGYVQKFINCNANDVFNFINGDDGGCIYVCGSMNMAKDLNAALIDIINDQKLDVNGVEFLSRLTESKRYVREIWG</sequence>
<dbReference type="GO" id="GO:0030586">
    <property type="term" value="F:[methionine synthase] reductase (NADPH) activity"/>
    <property type="evidence" value="ECO:0007669"/>
    <property type="project" value="UniProtKB-EC"/>
</dbReference>
<dbReference type="InterPro" id="IPR001709">
    <property type="entry name" value="Flavoprot_Pyr_Nucl_cyt_Rdtase"/>
</dbReference>
<dbReference type="SUPFAM" id="SSF63380">
    <property type="entry name" value="Riboflavin synthase domain-like"/>
    <property type="match status" value="1"/>
</dbReference>
<dbReference type="Pfam" id="PF00258">
    <property type="entry name" value="Flavodoxin_1"/>
    <property type="match status" value="1"/>
</dbReference>
<evidence type="ECO:0000256" key="8">
    <source>
        <dbReference type="ARBA" id="ARBA00022857"/>
    </source>
</evidence>
<dbReference type="Gene3D" id="3.40.50.360">
    <property type="match status" value="1"/>
</dbReference>
<dbReference type="InterPro" id="IPR039261">
    <property type="entry name" value="FNR_nucleotide-bd"/>
</dbReference>
<evidence type="ECO:0000256" key="11">
    <source>
        <dbReference type="ARBA" id="ARBA00039088"/>
    </source>
</evidence>
<evidence type="ECO:0000313" key="15">
    <source>
        <dbReference type="EMBL" id="KAJ3220230.1"/>
    </source>
</evidence>
<reference evidence="15" key="1">
    <citation type="submission" date="2020-05" db="EMBL/GenBank/DDBJ databases">
        <title>Phylogenomic resolution of chytrid fungi.</title>
        <authorList>
            <person name="Stajich J.E."/>
            <person name="Amses K."/>
            <person name="Simmons R."/>
            <person name="Seto K."/>
            <person name="Myers J."/>
            <person name="Bonds A."/>
            <person name="Quandt C.A."/>
            <person name="Barry K."/>
            <person name="Liu P."/>
            <person name="Grigoriev I."/>
            <person name="Longcore J.E."/>
            <person name="James T.Y."/>
        </authorList>
    </citation>
    <scope>NUCLEOTIDE SEQUENCE</scope>
    <source>
        <strain evidence="15">JEL0476</strain>
    </source>
</reference>